<evidence type="ECO:0000313" key="3">
    <source>
        <dbReference type="Proteomes" id="UP000799421"/>
    </source>
</evidence>
<reference evidence="2" key="1">
    <citation type="journal article" date="2020" name="Stud. Mycol.">
        <title>101 Dothideomycetes genomes: a test case for predicting lifestyles and emergence of pathogens.</title>
        <authorList>
            <person name="Haridas S."/>
            <person name="Albert R."/>
            <person name="Binder M."/>
            <person name="Bloem J."/>
            <person name="Labutti K."/>
            <person name="Salamov A."/>
            <person name="Andreopoulos B."/>
            <person name="Baker S."/>
            <person name="Barry K."/>
            <person name="Bills G."/>
            <person name="Bluhm B."/>
            <person name="Cannon C."/>
            <person name="Castanera R."/>
            <person name="Culley D."/>
            <person name="Daum C."/>
            <person name="Ezra D."/>
            <person name="Gonzalez J."/>
            <person name="Henrissat B."/>
            <person name="Kuo A."/>
            <person name="Liang C."/>
            <person name="Lipzen A."/>
            <person name="Lutzoni F."/>
            <person name="Magnuson J."/>
            <person name="Mondo S."/>
            <person name="Nolan M."/>
            <person name="Ohm R."/>
            <person name="Pangilinan J."/>
            <person name="Park H.-J."/>
            <person name="Ramirez L."/>
            <person name="Alfaro M."/>
            <person name="Sun H."/>
            <person name="Tritt A."/>
            <person name="Yoshinaga Y."/>
            <person name="Zwiers L.-H."/>
            <person name="Turgeon B."/>
            <person name="Goodwin S."/>
            <person name="Spatafora J."/>
            <person name="Crous P."/>
            <person name="Grigoriev I."/>
        </authorList>
    </citation>
    <scope>NUCLEOTIDE SEQUENCE</scope>
    <source>
        <strain evidence="2">CBS 480.64</strain>
    </source>
</reference>
<dbReference type="PANTHER" id="PTHR15615:SF27">
    <property type="entry name" value="PHO85 CYCLIN CLG1"/>
    <property type="match status" value="1"/>
</dbReference>
<evidence type="ECO:0008006" key="4">
    <source>
        <dbReference type="Google" id="ProtNLM"/>
    </source>
</evidence>
<dbReference type="Gene3D" id="1.10.472.10">
    <property type="entry name" value="Cyclin-like"/>
    <property type="match status" value="1"/>
</dbReference>
<dbReference type="GO" id="GO:0019901">
    <property type="term" value="F:protein kinase binding"/>
    <property type="evidence" value="ECO:0007669"/>
    <property type="project" value="InterPro"/>
</dbReference>
<protein>
    <recommendedName>
        <fullName evidence="4">Cyclin N-terminal domain-containing protein</fullName>
    </recommendedName>
</protein>
<proteinExistence type="predicted"/>
<evidence type="ECO:0000313" key="2">
    <source>
        <dbReference type="EMBL" id="KAF2863181.1"/>
    </source>
</evidence>
<dbReference type="InterPro" id="IPR013922">
    <property type="entry name" value="Cyclin_PHO80-like"/>
</dbReference>
<keyword evidence="3" id="KW-1185">Reference proteome</keyword>
<dbReference type="GO" id="GO:0000307">
    <property type="term" value="C:cyclin-dependent protein kinase holoenzyme complex"/>
    <property type="evidence" value="ECO:0007669"/>
    <property type="project" value="TreeGrafter"/>
</dbReference>
<organism evidence="2 3">
    <name type="scientific">Piedraia hortae CBS 480.64</name>
    <dbReference type="NCBI Taxonomy" id="1314780"/>
    <lineage>
        <taxon>Eukaryota</taxon>
        <taxon>Fungi</taxon>
        <taxon>Dikarya</taxon>
        <taxon>Ascomycota</taxon>
        <taxon>Pezizomycotina</taxon>
        <taxon>Dothideomycetes</taxon>
        <taxon>Dothideomycetidae</taxon>
        <taxon>Capnodiales</taxon>
        <taxon>Piedraiaceae</taxon>
        <taxon>Piedraia</taxon>
    </lineage>
</organism>
<dbReference type="EMBL" id="MU005962">
    <property type="protein sequence ID" value="KAF2863181.1"/>
    <property type="molecule type" value="Genomic_DNA"/>
</dbReference>
<dbReference type="GO" id="GO:0016538">
    <property type="term" value="F:cyclin-dependent protein serine/threonine kinase regulator activity"/>
    <property type="evidence" value="ECO:0007669"/>
    <property type="project" value="TreeGrafter"/>
</dbReference>
<dbReference type="Proteomes" id="UP000799421">
    <property type="component" value="Unassembled WGS sequence"/>
</dbReference>
<name>A0A6A7C6P8_9PEZI</name>
<feature type="region of interest" description="Disordered" evidence="1">
    <location>
        <begin position="198"/>
        <end position="275"/>
    </location>
</feature>
<dbReference type="OrthoDB" id="5304883at2759"/>
<dbReference type="GO" id="GO:0005634">
    <property type="term" value="C:nucleus"/>
    <property type="evidence" value="ECO:0007669"/>
    <property type="project" value="TreeGrafter"/>
</dbReference>
<accession>A0A6A7C6P8</accession>
<dbReference type="PANTHER" id="PTHR15615">
    <property type="match status" value="1"/>
</dbReference>
<dbReference type="AlphaFoldDB" id="A0A6A7C6P8"/>
<evidence type="ECO:0000256" key="1">
    <source>
        <dbReference type="SAM" id="MobiDB-lite"/>
    </source>
</evidence>
<gene>
    <name evidence="2" type="ORF">K470DRAFT_268374</name>
</gene>
<dbReference type="CDD" id="cd20557">
    <property type="entry name" value="CYCLIN_ScPCL1-like"/>
    <property type="match status" value="1"/>
</dbReference>
<sequence>MASDLAVRLTALLFAESSHFITTLECTGFAPSTISQLAYPSDEFLHWGRHLLSVLRLDFNVVFLGLYWVYNLHQSDRNQLTTFQTKQHLLLTGLMLADKFSKDKPYAPQAWVRGAGTLSPKCIMALEFMFLDHVDYKLYVSPAQWCEWQRKLTIFAGYFESGRRRPQLPRSLWPFSAPLSSGGHAGNANAMLHIHGAYQHGHQPSRPSKADNVNSANGPKRSRAVASPGDCSPRRSKSTKIALTPAGRLSSPPTNQDGASTAYPRPTTGDLPLKK</sequence>